<evidence type="ECO:0000313" key="2">
    <source>
        <dbReference type="EMBL" id="ANG62500.1"/>
    </source>
</evidence>
<dbReference type="GO" id="GO:0061503">
    <property type="term" value="F:tRNA threonylcarbamoyladenosine dehydratase"/>
    <property type="evidence" value="ECO:0007669"/>
    <property type="project" value="TreeGrafter"/>
</dbReference>
<dbReference type="CDD" id="cd01483">
    <property type="entry name" value="E1_enzyme_family"/>
    <property type="match status" value="1"/>
</dbReference>
<sequence>MNSDFDYDLAFSRNIGWVTEAEQRLLKTRRVAIAGLGGVGGSHLLTLTRLGIGAFNLSDFDEFGVENFNRQAGASLSSVGQPKLETLVNRALDINPELDIRTFPDGVSSENLDAFLQDVDVYVDGLDFFALAMRKAVFAACDRLGIPVTTAAPLGMGTAVLNFLPGKMTFEEYFRLEGVSEEEQYLRFFVGLAPARLQSGYLVDPGAIDVFARKGPSTAMGCELCAGAAATQVLKMLLKRGKVVAAPWGLQFDAYANRLAKTWRPGGNNNPLQQLAISIGKKQLLQKSKPKQRATYTPVTAAEKVLDLARWAPSGDNTQPWRFELVDDNALVVHGSDTRDRVVYDLDGRASQMAIGALLESIEIAASTLGLRARILQRPDLPEETPTFDVTLRPDDSLEPDPLAPYLRVRSVQRRPMSTRPLTATERSRLEQSLPEGYRVRWFERPIKRWQVARLMFANAKVRLTMPEAYLVHSNIIDWGQQFSEDRIPEQAVGIDPLTGKLMHWVMQSWERVAIMNRYLAGTLAPRLQLDLVPGLRCAAHFAIVAPKAPETLEDYLQAGRAMQRLWLTSTRLGLGVQPEMTPLIFARYIRAGIPFTQTPSVERLAGACAEKFTLLLAAQTNQAVFIGRIGESPLPASRSLRLDLNALIISEKSAGKQSAGRPAE</sequence>
<dbReference type="InterPro" id="IPR045886">
    <property type="entry name" value="ThiF/MoeB/HesA"/>
</dbReference>
<dbReference type="SUPFAM" id="SSF69572">
    <property type="entry name" value="Activating enzymes of the ubiquitin-like proteins"/>
    <property type="match status" value="1"/>
</dbReference>
<dbReference type="KEGG" id="mars:A8C75_08365"/>
<name>A0A1A9EXN0_9GAMM</name>
<dbReference type="GO" id="GO:0016491">
    <property type="term" value="F:oxidoreductase activity"/>
    <property type="evidence" value="ECO:0007669"/>
    <property type="project" value="InterPro"/>
</dbReference>
<organism evidence="2 3">
    <name type="scientific">Marinobacterium aestuarii</name>
    <dbReference type="NCBI Taxonomy" id="1821621"/>
    <lineage>
        <taxon>Bacteria</taxon>
        <taxon>Pseudomonadati</taxon>
        <taxon>Pseudomonadota</taxon>
        <taxon>Gammaproteobacteria</taxon>
        <taxon>Oceanospirillales</taxon>
        <taxon>Oceanospirillaceae</taxon>
        <taxon>Marinobacterium</taxon>
    </lineage>
</organism>
<dbReference type="GO" id="GO:0061504">
    <property type="term" value="P:cyclic threonylcarbamoyladenosine biosynthetic process"/>
    <property type="evidence" value="ECO:0007669"/>
    <property type="project" value="TreeGrafter"/>
</dbReference>
<reference evidence="3" key="1">
    <citation type="submission" date="2016-05" db="EMBL/GenBank/DDBJ databases">
        <authorList>
            <person name="Baek K."/>
            <person name="Yang S.-J."/>
        </authorList>
    </citation>
    <scope>NUCLEOTIDE SEQUENCE [LARGE SCALE GENOMIC DNA]</scope>
    <source>
        <strain evidence="3">ST58-10</strain>
    </source>
</reference>
<dbReference type="InterPro" id="IPR000594">
    <property type="entry name" value="ThiF_NAD_FAD-bd"/>
</dbReference>
<feature type="domain" description="THIF-type NAD/FAD binding fold" evidence="1">
    <location>
        <begin position="12"/>
        <end position="262"/>
    </location>
</feature>
<proteinExistence type="predicted"/>
<dbReference type="NCBIfam" id="NF006077">
    <property type="entry name" value="PRK08223.1"/>
    <property type="match status" value="1"/>
</dbReference>
<dbReference type="InterPro" id="IPR000415">
    <property type="entry name" value="Nitroreductase-like"/>
</dbReference>
<dbReference type="AlphaFoldDB" id="A0A1A9EXN0"/>
<keyword evidence="3" id="KW-1185">Reference proteome</keyword>
<dbReference type="Proteomes" id="UP000078070">
    <property type="component" value="Chromosome"/>
</dbReference>
<dbReference type="GO" id="GO:0008641">
    <property type="term" value="F:ubiquitin-like modifier activating enzyme activity"/>
    <property type="evidence" value="ECO:0007669"/>
    <property type="project" value="InterPro"/>
</dbReference>
<gene>
    <name evidence="2" type="ORF">A8C75_08365</name>
</gene>
<dbReference type="OrthoDB" id="272552at2"/>
<reference evidence="2 3" key="2">
    <citation type="journal article" date="2018" name="Int. J. Syst. Evol. Microbiol.">
        <title>Marinobacterium aestuarii sp. nov., a benzene-degrading marine bacterium isolated from estuary sediment.</title>
        <authorList>
            <person name="Bae S.S."/>
            <person name="Jung J."/>
            <person name="Chung D."/>
            <person name="Baek K."/>
        </authorList>
    </citation>
    <scope>NUCLEOTIDE SEQUENCE [LARGE SCALE GENOMIC DNA]</scope>
    <source>
        <strain evidence="2 3">ST58-10</strain>
    </source>
</reference>
<dbReference type="EMBL" id="CP015839">
    <property type="protein sequence ID" value="ANG62500.1"/>
    <property type="molecule type" value="Genomic_DNA"/>
</dbReference>
<dbReference type="PANTHER" id="PTHR43267:SF1">
    <property type="entry name" value="TRNA THREONYLCARBAMOYLADENOSINE DEHYDRATASE"/>
    <property type="match status" value="1"/>
</dbReference>
<dbReference type="PANTHER" id="PTHR43267">
    <property type="entry name" value="TRNA THREONYLCARBAMOYLADENOSINE DEHYDRATASE"/>
    <property type="match status" value="1"/>
</dbReference>
<dbReference type="SUPFAM" id="SSF55469">
    <property type="entry name" value="FMN-dependent nitroreductase-like"/>
    <property type="match status" value="1"/>
</dbReference>
<evidence type="ECO:0000313" key="3">
    <source>
        <dbReference type="Proteomes" id="UP000078070"/>
    </source>
</evidence>
<dbReference type="Pfam" id="PF00899">
    <property type="entry name" value="ThiF"/>
    <property type="match status" value="1"/>
</dbReference>
<dbReference type="InterPro" id="IPR035985">
    <property type="entry name" value="Ubiquitin-activating_enz"/>
</dbReference>
<evidence type="ECO:0000259" key="1">
    <source>
        <dbReference type="Pfam" id="PF00899"/>
    </source>
</evidence>
<dbReference type="Gene3D" id="3.40.109.10">
    <property type="entry name" value="NADH Oxidase"/>
    <property type="match status" value="2"/>
</dbReference>
<dbReference type="RefSeq" id="WP_067380658.1">
    <property type="nucleotide sequence ID" value="NZ_CP015839.1"/>
</dbReference>
<protein>
    <submittedName>
        <fullName evidence="2">Thiamine biosynthesis protein ThiF</fullName>
    </submittedName>
</protein>
<dbReference type="Gene3D" id="3.40.50.720">
    <property type="entry name" value="NAD(P)-binding Rossmann-like Domain"/>
    <property type="match status" value="1"/>
</dbReference>
<accession>A0A1A9EXN0</accession>
<dbReference type="STRING" id="1821621.A8C75_08365"/>